<dbReference type="PANTHER" id="PTHR40469:SF2">
    <property type="entry name" value="GALACTOSE-BINDING DOMAIN-LIKE SUPERFAMILY PROTEIN"/>
    <property type="match status" value="1"/>
</dbReference>
<dbReference type="InterPro" id="IPR029010">
    <property type="entry name" value="ThuA-like"/>
</dbReference>
<protein>
    <submittedName>
        <fullName evidence="3">ThuA domain-containing protein</fullName>
    </submittedName>
</protein>
<dbReference type="Proteomes" id="UP000776276">
    <property type="component" value="Unassembled WGS sequence"/>
</dbReference>
<evidence type="ECO:0000256" key="1">
    <source>
        <dbReference type="SAM" id="SignalP"/>
    </source>
</evidence>
<comment type="caution">
    <text evidence="3">The sequence shown here is derived from an EMBL/GenBank/DDBJ whole genome shotgun (WGS) entry which is preliminary data.</text>
</comment>
<reference evidence="3 4" key="1">
    <citation type="submission" date="2021-06" db="EMBL/GenBank/DDBJ databases">
        <title>Sphingomonas sp. XMGL2, whole genome shotgun sequencing project.</title>
        <authorList>
            <person name="Zhao G."/>
            <person name="Shen L."/>
        </authorList>
    </citation>
    <scope>NUCLEOTIDE SEQUENCE [LARGE SCALE GENOMIC DNA]</scope>
    <source>
        <strain evidence="3 4">XMGL2</strain>
    </source>
</reference>
<sequence>MPAPFSRIALLPAAAMLALSGGAAAQAPARPRVLAFFYPSGEIDHYMFAREAIRKFDARAEAQGYSFVATSDWDELNDARLKNVKLVVWLNGLPRTAEQQAAFQRYMDRGGAWLGFHISALGANDWSWYHKAFLGGAMMSSGALAGSNWPSLPGRVNVDDAAHPVMRGVPQSFITPITEWYGWTPSPRANPDIKVLLTLDKSNFPMGAKNMLNGGDIPVAWSNRRYHMLYLNYGHGDRIYTSPALVSMIDNGVRWLLSGAN</sequence>
<keyword evidence="4" id="KW-1185">Reference proteome</keyword>
<dbReference type="Pfam" id="PF06283">
    <property type="entry name" value="ThuA"/>
    <property type="match status" value="1"/>
</dbReference>
<dbReference type="EMBL" id="JAHKRT010000001">
    <property type="protein sequence ID" value="MBU3076681.1"/>
    <property type="molecule type" value="Genomic_DNA"/>
</dbReference>
<feature type="chain" id="PRO_5047330490" evidence="1">
    <location>
        <begin position="26"/>
        <end position="261"/>
    </location>
</feature>
<name>A0ABS6BED4_9SPHN</name>
<keyword evidence="1" id="KW-0732">Signal</keyword>
<organism evidence="3 4">
    <name type="scientific">Sphingomonas quercus</name>
    <dbReference type="NCBI Taxonomy" id="2842451"/>
    <lineage>
        <taxon>Bacteria</taxon>
        <taxon>Pseudomonadati</taxon>
        <taxon>Pseudomonadota</taxon>
        <taxon>Alphaproteobacteria</taxon>
        <taxon>Sphingomonadales</taxon>
        <taxon>Sphingomonadaceae</taxon>
        <taxon>Sphingomonas</taxon>
    </lineage>
</organism>
<evidence type="ECO:0000313" key="4">
    <source>
        <dbReference type="Proteomes" id="UP000776276"/>
    </source>
</evidence>
<evidence type="ECO:0000259" key="2">
    <source>
        <dbReference type="Pfam" id="PF06283"/>
    </source>
</evidence>
<dbReference type="RefSeq" id="WP_216319273.1">
    <property type="nucleotide sequence ID" value="NZ_JAHKRT010000001.1"/>
</dbReference>
<accession>A0ABS6BED4</accession>
<gene>
    <name evidence="3" type="ORF">KOF26_02280</name>
</gene>
<evidence type="ECO:0000313" key="3">
    <source>
        <dbReference type="EMBL" id="MBU3076681.1"/>
    </source>
</evidence>
<proteinExistence type="predicted"/>
<feature type="signal peptide" evidence="1">
    <location>
        <begin position="1"/>
        <end position="25"/>
    </location>
</feature>
<feature type="domain" description="ThuA-like" evidence="2">
    <location>
        <begin position="49"/>
        <end position="255"/>
    </location>
</feature>
<dbReference type="PANTHER" id="PTHR40469">
    <property type="entry name" value="SECRETED GLYCOSYL HYDROLASE"/>
    <property type="match status" value="1"/>
</dbReference>